<proteinExistence type="predicted"/>
<reference evidence="2 3" key="1">
    <citation type="submission" date="2024-01" db="EMBL/GenBank/DDBJ databases">
        <title>Genome mining of biosynthetic gene clusters to explore secondary metabolites of Streptomyces sp.</title>
        <authorList>
            <person name="Baig A."/>
            <person name="Ajitkumar Shintre N."/>
            <person name="Kumar H."/>
            <person name="Anbarasu A."/>
            <person name="Ramaiah S."/>
        </authorList>
    </citation>
    <scope>NUCLEOTIDE SEQUENCE [LARGE SCALE GENOMIC DNA]</scope>
    <source>
        <strain evidence="2 3">A57</strain>
    </source>
</reference>
<accession>A0ABV5EG44</accession>
<evidence type="ECO:0000256" key="1">
    <source>
        <dbReference type="SAM" id="MobiDB-lite"/>
    </source>
</evidence>
<evidence type="ECO:0000313" key="3">
    <source>
        <dbReference type="Proteomes" id="UP001585080"/>
    </source>
</evidence>
<name>A0ABV5EG44_9ACTN</name>
<dbReference type="RefSeq" id="WP_376734396.1">
    <property type="nucleotide sequence ID" value="NZ_JAYMRP010000024.1"/>
</dbReference>
<dbReference type="Proteomes" id="UP001585080">
    <property type="component" value="Unassembled WGS sequence"/>
</dbReference>
<organism evidence="2 3">
    <name type="scientific">Streptomyces broussonetiae</name>
    <dbReference type="NCBI Taxonomy" id="2686304"/>
    <lineage>
        <taxon>Bacteria</taxon>
        <taxon>Bacillati</taxon>
        <taxon>Actinomycetota</taxon>
        <taxon>Actinomycetes</taxon>
        <taxon>Kitasatosporales</taxon>
        <taxon>Streptomycetaceae</taxon>
        <taxon>Streptomyces</taxon>
    </lineage>
</organism>
<sequence length="120" mass="12739">MAASEPTPNIHIGRADNSSFAFGSHGHAETHNTAPAAARDADAEELLKAVRELRADLARLRESEQTTRLDAALAETEEEISTTGTAGQTRRQRLRELLEDGQSVLTLFASAGAVAGLLGM</sequence>
<protein>
    <recommendedName>
        <fullName evidence="4">DUF3618 domain-containing protein</fullName>
    </recommendedName>
</protein>
<gene>
    <name evidence="2" type="ORF">VSS16_24240</name>
</gene>
<feature type="region of interest" description="Disordered" evidence="1">
    <location>
        <begin position="64"/>
        <end position="89"/>
    </location>
</feature>
<evidence type="ECO:0000313" key="2">
    <source>
        <dbReference type="EMBL" id="MFB8775811.1"/>
    </source>
</evidence>
<comment type="caution">
    <text evidence="2">The sequence shown here is derived from an EMBL/GenBank/DDBJ whole genome shotgun (WGS) entry which is preliminary data.</text>
</comment>
<dbReference type="EMBL" id="JAYMRP010000024">
    <property type="protein sequence ID" value="MFB8775811.1"/>
    <property type="molecule type" value="Genomic_DNA"/>
</dbReference>
<feature type="region of interest" description="Disordered" evidence="1">
    <location>
        <begin position="1"/>
        <end position="41"/>
    </location>
</feature>
<keyword evidence="3" id="KW-1185">Reference proteome</keyword>
<evidence type="ECO:0008006" key="4">
    <source>
        <dbReference type="Google" id="ProtNLM"/>
    </source>
</evidence>